<organism evidence="9 10">
    <name type="scientific">Rhizodiscina lignyota</name>
    <dbReference type="NCBI Taxonomy" id="1504668"/>
    <lineage>
        <taxon>Eukaryota</taxon>
        <taxon>Fungi</taxon>
        <taxon>Dikarya</taxon>
        <taxon>Ascomycota</taxon>
        <taxon>Pezizomycotina</taxon>
        <taxon>Dothideomycetes</taxon>
        <taxon>Pleosporomycetidae</taxon>
        <taxon>Aulographales</taxon>
        <taxon>Rhizodiscinaceae</taxon>
        <taxon>Rhizodiscina</taxon>
    </lineage>
</organism>
<proteinExistence type="inferred from homology"/>
<keyword evidence="3" id="KW-0498">Mitosis</keyword>
<dbReference type="GO" id="GO:0070979">
    <property type="term" value="P:protein K11-linked ubiquitination"/>
    <property type="evidence" value="ECO:0007669"/>
    <property type="project" value="TreeGrafter"/>
</dbReference>
<dbReference type="Pfam" id="PF08672">
    <property type="entry name" value="ANAPC2"/>
    <property type="match status" value="1"/>
</dbReference>
<evidence type="ECO:0000256" key="2">
    <source>
        <dbReference type="ARBA" id="ARBA00022618"/>
    </source>
</evidence>
<evidence type="ECO:0000313" key="9">
    <source>
        <dbReference type="EMBL" id="KAF2100018.1"/>
    </source>
</evidence>
<keyword evidence="4" id="KW-0833">Ubl conjugation pathway</keyword>
<gene>
    <name evidence="9" type="ORF">NA57DRAFT_37949</name>
</gene>
<dbReference type="Gene3D" id="1.20.1310.10">
    <property type="entry name" value="Cullin Repeats"/>
    <property type="match status" value="1"/>
</dbReference>
<dbReference type="Pfam" id="PF25773">
    <property type="entry name" value="TPR_ANAPC2"/>
    <property type="match status" value="1"/>
</dbReference>
<dbReference type="InterPro" id="IPR036390">
    <property type="entry name" value="WH_DNA-bd_sf"/>
</dbReference>
<dbReference type="InterPro" id="IPR057975">
    <property type="entry name" value="TPR_ANAPC2"/>
</dbReference>
<feature type="compositionally biased region" description="Low complexity" evidence="7">
    <location>
        <begin position="16"/>
        <end position="28"/>
    </location>
</feature>
<evidence type="ECO:0000256" key="4">
    <source>
        <dbReference type="ARBA" id="ARBA00022786"/>
    </source>
</evidence>
<dbReference type="AlphaFoldDB" id="A0A9P4M745"/>
<name>A0A9P4M745_9PEZI</name>
<feature type="domain" description="Cullin family profile" evidence="8">
    <location>
        <begin position="512"/>
        <end position="718"/>
    </location>
</feature>
<evidence type="ECO:0000256" key="5">
    <source>
        <dbReference type="ARBA" id="ARBA00023306"/>
    </source>
</evidence>
<dbReference type="EMBL" id="ML978125">
    <property type="protein sequence ID" value="KAF2100018.1"/>
    <property type="molecule type" value="Genomic_DNA"/>
</dbReference>
<dbReference type="Gene3D" id="1.10.10.10">
    <property type="entry name" value="Winged helix-like DNA-binding domain superfamily/Winged helix DNA-binding domain"/>
    <property type="match status" value="1"/>
</dbReference>
<comment type="caution">
    <text evidence="9">The sequence shown here is derived from an EMBL/GenBank/DDBJ whole genome shotgun (WGS) entry which is preliminary data.</text>
</comment>
<dbReference type="OrthoDB" id="5581181at2759"/>
<evidence type="ECO:0000313" key="10">
    <source>
        <dbReference type="Proteomes" id="UP000799772"/>
    </source>
</evidence>
<comment type="similarity">
    <text evidence="6">Belongs to the cullin family.</text>
</comment>
<dbReference type="InterPro" id="IPR036317">
    <property type="entry name" value="Cullin_homology_sf"/>
</dbReference>
<feature type="region of interest" description="Disordered" evidence="7">
    <location>
        <begin position="16"/>
        <end position="71"/>
    </location>
</feature>
<dbReference type="PANTHER" id="PTHR45957:SF1">
    <property type="entry name" value="ANAPHASE-PROMOTING COMPLEX SUBUNIT 2"/>
    <property type="match status" value="1"/>
</dbReference>
<dbReference type="InterPro" id="IPR059120">
    <property type="entry name" value="Cullin-like_AB"/>
</dbReference>
<dbReference type="InterPro" id="IPR044554">
    <property type="entry name" value="ANAPC2"/>
</dbReference>
<dbReference type="SUPFAM" id="SSF75632">
    <property type="entry name" value="Cullin homology domain"/>
    <property type="match status" value="1"/>
</dbReference>
<keyword evidence="2" id="KW-0132">Cell division</keyword>
<dbReference type="Proteomes" id="UP000799772">
    <property type="component" value="Unassembled WGS sequence"/>
</dbReference>
<keyword evidence="5" id="KW-0131">Cell cycle</keyword>
<evidence type="ECO:0000259" key="8">
    <source>
        <dbReference type="PROSITE" id="PS50069"/>
    </source>
</evidence>
<dbReference type="InterPro" id="IPR016158">
    <property type="entry name" value="Cullin_homology"/>
</dbReference>
<dbReference type="GO" id="GO:0051301">
    <property type="term" value="P:cell division"/>
    <property type="evidence" value="ECO:0007669"/>
    <property type="project" value="UniProtKB-KW"/>
</dbReference>
<keyword evidence="10" id="KW-1185">Reference proteome</keyword>
<dbReference type="GO" id="GO:0005680">
    <property type="term" value="C:anaphase-promoting complex"/>
    <property type="evidence" value="ECO:0007669"/>
    <property type="project" value="TreeGrafter"/>
</dbReference>
<dbReference type="InterPro" id="IPR014786">
    <property type="entry name" value="ANAPC2_C"/>
</dbReference>
<dbReference type="GO" id="GO:0006511">
    <property type="term" value="P:ubiquitin-dependent protein catabolic process"/>
    <property type="evidence" value="ECO:0007669"/>
    <property type="project" value="InterPro"/>
</dbReference>
<protein>
    <recommendedName>
        <fullName evidence="1">Anaphase-promoting complex subunit 2</fullName>
    </recommendedName>
</protein>
<dbReference type="GO" id="GO:0031625">
    <property type="term" value="F:ubiquitin protein ligase binding"/>
    <property type="evidence" value="ECO:0007669"/>
    <property type="project" value="InterPro"/>
</dbReference>
<evidence type="ECO:0000256" key="1">
    <source>
        <dbReference type="ARBA" id="ARBA00016068"/>
    </source>
</evidence>
<dbReference type="PANTHER" id="PTHR45957">
    <property type="entry name" value="ANAPHASE-PROMOTING COMPLEX SUBUNIT 2"/>
    <property type="match status" value="1"/>
</dbReference>
<dbReference type="InterPro" id="IPR036388">
    <property type="entry name" value="WH-like_DNA-bd_sf"/>
</dbReference>
<dbReference type="Pfam" id="PF26557">
    <property type="entry name" value="Cullin_AB"/>
    <property type="match status" value="1"/>
</dbReference>
<evidence type="ECO:0000256" key="3">
    <source>
        <dbReference type="ARBA" id="ARBA00022776"/>
    </source>
</evidence>
<dbReference type="SMART" id="SM00182">
    <property type="entry name" value="CULLIN"/>
    <property type="match status" value="1"/>
</dbReference>
<sequence>MSKSALVFASIFPQSTATHTTPTPQATPDLGFTVPGQPFGGPSPPSLRQTQSRKRGQNQPSSQTEGLTAAQHAVRRNLAWSTATQFLSLQGAPVPGGQARHADARRSSDVQEALAWLLLEDEVEDESQMGLKCVGLRKGSNGLLNWYFEEVKLHFLGTFKPQLDEEMGRIVDVTSAWASLANIATAFGAVEQMYMQPVTNHIAPILAAGGGVNDELELHDQSDTPASRLVQHFERNLHTLFTQSLDPKARHNALALVFRDAGQKLFRLDASASVVGQLPGPGSANDPSAVINQLKELLLALNEVGLAGDDAQRAFAAAVDRLMDDFVESWHVKVDWYRRCSVMPKLRRWVDEGLARYVSEVMSCIETKQWSDMAVTRLGRARVANLFDYVIRWDTSIGAILDLKEYIATPGARIHLSTNFSQQLQRRLLHAGATTIQILDTYIYVIRAFNELDPKGKDFETEQNISVEVAKEMLNPISDGSHEYDQDLDWGNMAWVPDPHDAGPDYKRSKSEDILSSLLSLYDREDFINELKNILGDHLLKSKNSEFEKEFQLLELFKIRLGDDKLQACEVMLHDVEDSKHINTAIHNDPVYAATTVAPEVSLSTQILSSYFWPPLREESFAVPAPVAQLQEAYESGFRALKDMRRLKWLQALGRVGVELELEDRKVELEVLPWQASVIYAFQDEEEGTDSAKRTVSELVETLEMDETLVRQAVAFWMGKLVLEEVAPDTYSVLEILPASATSTSAQEAAAAAAEAAGKAAAVKSPEDILMENMQMYRQFILGMLTNQGKMDVKRMHMMLKMVVPGGFGFGLDELRTLLQRMGIEGLVNGEGDSWSIVK</sequence>
<evidence type="ECO:0000256" key="6">
    <source>
        <dbReference type="PROSITE-ProRule" id="PRU00330"/>
    </source>
</evidence>
<dbReference type="SMART" id="SM01013">
    <property type="entry name" value="APC2"/>
    <property type="match status" value="1"/>
</dbReference>
<dbReference type="GO" id="GO:0007091">
    <property type="term" value="P:metaphase/anaphase transition of mitotic cell cycle"/>
    <property type="evidence" value="ECO:0007669"/>
    <property type="project" value="TreeGrafter"/>
</dbReference>
<dbReference type="Gene3D" id="3.30.230.130">
    <property type="entry name" value="Cullin, Chain C, Domain 2"/>
    <property type="match status" value="1"/>
</dbReference>
<accession>A0A9P4M745</accession>
<dbReference type="PROSITE" id="PS50069">
    <property type="entry name" value="CULLIN_2"/>
    <property type="match status" value="1"/>
</dbReference>
<dbReference type="SUPFAM" id="SSF46785">
    <property type="entry name" value="Winged helix' DNA-binding domain"/>
    <property type="match status" value="1"/>
</dbReference>
<evidence type="ECO:0000256" key="7">
    <source>
        <dbReference type="SAM" id="MobiDB-lite"/>
    </source>
</evidence>
<reference evidence="9" key="1">
    <citation type="journal article" date="2020" name="Stud. Mycol.">
        <title>101 Dothideomycetes genomes: a test case for predicting lifestyles and emergence of pathogens.</title>
        <authorList>
            <person name="Haridas S."/>
            <person name="Albert R."/>
            <person name="Binder M."/>
            <person name="Bloem J."/>
            <person name="Labutti K."/>
            <person name="Salamov A."/>
            <person name="Andreopoulos B."/>
            <person name="Baker S."/>
            <person name="Barry K."/>
            <person name="Bills G."/>
            <person name="Bluhm B."/>
            <person name="Cannon C."/>
            <person name="Castanera R."/>
            <person name="Culley D."/>
            <person name="Daum C."/>
            <person name="Ezra D."/>
            <person name="Gonzalez J."/>
            <person name="Henrissat B."/>
            <person name="Kuo A."/>
            <person name="Liang C."/>
            <person name="Lipzen A."/>
            <person name="Lutzoni F."/>
            <person name="Magnuson J."/>
            <person name="Mondo S."/>
            <person name="Nolan M."/>
            <person name="Ohm R."/>
            <person name="Pangilinan J."/>
            <person name="Park H.-J."/>
            <person name="Ramirez L."/>
            <person name="Alfaro M."/>
            <person name="Sun H."/>
            <person name="Tritt A."/>
            <person name="Yoshinaga Y."/>
            <person name="Zwiers L.-H."/>
            <person name="Turgeon B."/>
            <person name="Goodwin S."/>
            <person name="Spatafora J."/>
            <person name="Crous P."/>
            <person name="Grigoriev I."/>
        </authorList>
    </citation>
    <scope>NUCLEOTIDE SEQUENCE</scope>
    <source>
        <strain evidence="9">CBS 133067</strain>
    </source>
</reference>
<feature type="compositionally biased region" description="Polar residues" evidence="7">
    <location>
        <begin position="57"/>
        <end position="66"/>
    </location>
</feature>